<dbReference type="InterPro" id="IPR031419">
    <property type="entry name" value="RAD51_interact"/>
</dbReference>
<dbReference type="EMBL" id="JAOPHQ010006331">
    <property type="protein sequence ID" value="KAK0131886.1"/>
    <property type="molecule type" value="Genomic_DNA"/>
</dbReference>
<feature type="domain" description="RAD51 interacting motif" evidence="2">
    <location>
        <begin position="106"/>
        <end position="130"/>
    </location>
</feature>
<dbReference type="Proteomes" id="UP001174136">
    <property type="component" value="Unassembled WGS sequence"/>
</dbReference>
<dbReference type="AlphaFoldDB" id="A0AA47NN12"/>
<feature type="compositionally biased region" description="Basic and acidic residues" evidence="1">
    <location>
        <begin position="67"/>
        <end position="81"/>
    </location>
</feature>
<accession>A0AA47NN12</accession>
<name>A0AA47NN12_MERPO</name>
<feature type="region of interest" description="Disordered" evidence="1">
    <location>
        <begin position="117"/>
        <end position="136"/>
    </location>
</feature>
<proteinExistence type="predicted"/>
<feature type="region of interest" description="Disordered" evidence="1">
    <location>
        <begin position="1"/>
        <end position="82"/>
    </location>
</feature>
<gene>
    <name evidence="3" type="ORF">N1851_033320</name>
</gene>
<reference evidence="3" key="1">
    <citation type="journal article" date="2023" name="Front. Mar. Sci.">
        <title>A new Merluccius polli reference genome to investigate the effects of global change in West African waters.</title>
        <authorList>
            <person name="Mateo J.L."/>
            <person name="Blanco-Fernandez C."/>
            <person name="Garcia-Vazquez E."/>
            <person name="Machado-Schiaffino G."/>
        </authorList>
    </citation>
    <scope>NUCLEOTIDE SEQUENCE</scope>
    <source>
        <strain evidence="3">C29</strain>
        <tissue evidence="3">Fin</tissue>
    </source>
</reference>
<evidence type="ECO:0000313" key="3">
    <source>
        <dbReference type="EMBL" id="KAK0131886.1"/>
    </source>
</evidence>
<organism evidence="3 4">
    <name type="scientific">Merluccius polli</name>
    <name type="common">Benguela hake</name>
    <name type="synonym">Merluccius cadenati</name>
    <dbReference type="NCBI Taxonomy" id="89951"/>
    <lineage>
        <taxon>Eukaryota</taxon>
        <taxon>Metazoa</taxon>
        <taxon>Chordata</taxon>
        <taxon>Craniata</taxon>
        <taxon>Vertebrata</taxon>
        <taxon>Euteleostomi</taxon>
        <taxon>Actinopterygii</taxon>
        <taxon>Neopterygii</taxon>
        <taxon>Teleostei</taxon>
        <taxon>Neoteleostei</taxon>
        <taxon>Acanthomorphata</taxon>
        <taxon>Zeiogadaria</taxon>
        <taxon>Gadariae</taxon>
        <taxon>Gadiformes</taxon>
        <taxon>Gadoidei</taxon>
        <taxon>Merlucciidae</taxon>
        <taxon>Merluccius</taxon>
    </lineage>
</organism>
<feature type="compositionally biased region" description="Basic residues" evidence="1">
    <location>
        <begin position="120"/>
        <end position="136"/>
    </location>
</feature>
<keyword evidence="4" id="KW-1185">Reference proteome</keyword>
<dbReference type="Pfam" id="PF15696">
    <property type="entry name" value="RAD51_interact"/>
    <property type="match status" value="1"/>
</dbReference>
<sequence length="136" mass="15621">MGSPTACLSLTIEDNDEDEDRRDRGLKAPGSSPEPGVPPHERDQQVPPPDWGQPCLDGEASMYPLGKHREEPMKKHDKETRWTPSFQFPLSEMQFSQRQTVPQRRLEPLRTCARPIRVGLSKRAKTSQLHRNHPYK</sequence>
<comment type="caution">
    <text evidence="3">The sequence shown here is derived from an EMBL/GenBank/DDBJ whole genome shotgun (WGS) entry which is preliminary data.</text>
</comment>
<evidence type="ECO:0000259" key="2">
    <source>
        <dbReference type="Pfam" id="PF15696"/>
    </source>
</evidence>
<evidence type="ECO:0000256" key="1">
    <source>
        <dbReference type="SAM" id="MobiDB-lite"/>
    </source>
</evidence>
<protein>
    <recommendedName>
        <fullName evidence="2">RAD51 interacting motif domain-containing protein</fullName>
    </recommendedName>
</protein>
<evidence type="ECO:0000313" key="4">
    <source>
        <dbReference type="Proteomes" id="UP001174136"/>
    </source>
</evidence>